<dbReference type="PRINTS" id="PR01273">
    <property type="entry name" value="INVTBRTCOLOR"/>
</dbReference>
<dbReference type="GO" id="GO:0005737">
    <property type="term" value="C:cytoplasm"/>
    <property type="evidence" value="ECO:0007669"/>
    <property type="project" value="TreeGrafter"/>
</dbReference>
<dbReference type="GO" id="GO:0006629">
    <property type="term" value="P:lipid metabolic process"/>
    <property type="evidence" value="ECO:0007669"/>
    <property type="project" value="TreeGrafter"/>
</dbReference>
<dbReference type="InterPro" id="IPR012674">
    <property type="entry name" value="Calycin"/>
</dbReference>
<feature type="signal peptide" evidence="3">
    <location>
        <begin position="1"/>
        <end position="16"/>
    </location>
</feature>
<dbReference type="AlphaFoldDB" id="A0AA38HN23"/>
<dbReference type="PANTHER" id="PTHR10612">
    <property type="entry name" value="APOLIPOPROTEIN D"/>
    <property type="match status" value="1"/>
</dbReference>
<feature type="compositionally biased region" description="Polar residues" evidence="2">
    <location>
        <begin position="202"/>
        <end position="211"/>
    </location>
</feature>
<dbReference type="SUPFAM" id="SSF50814">
    <property type="entry name" value="Lipocalins"/>
    <property type="match status" value="1"/>
</dbReference>
<dbReference type="GO" id="GO:0031409">
    <property type="term" value="F:pigment binding"/>
    <property type="evidence" value="ECO:0007669"/>
    <property type="project" value="InterPro"/>
</dbReference>
<reference evidence="5" key="1">
    <citation type="journal article" date="2023" name="G3 (Bethesda)">
        <title>Whole genome assemblies of Zophobas morio and Tenebrio molitor.</title>
        <authorList>
            <person name="Kaur S."/>
            <person name="Stinson S.A."/>
            <person name="diCenzo G.C."/>
        </authorList>
    </citation>
    <scope>NUCLEOTIDE SEQUENCE</scope>
    <source>
        <strain evidence="5">QUZm001</strain>
    </source>
</reference>
<name>A0AA38HN23_9CUCU</name>
<dbReference type="EMBL" id="JALNTZ010000010">
    <property type="protein sequence ID" value="KAJ3639467.1"/>
    <property type="molecule type" value="Genomic_DNA"/>
</dbReference>
<comment type="caution">
    <text evidence="5">The sequence shown here is derived from an EMBL/GenBank/DDBJ whole genome shotgun (WGS) entry which is preliminary data.</text>
</comment>
<dbReference type="Proteomes" id="UP001168821">
    <property type="component" value="Unassembled WGS sequence"/>
</dbReference>
<evidence type="ECO:0000256" key="3">
    <source>
        <dbReference type="SAM" id="SignalP"/>
    </source>
</evidence>
<evidence type="ECO:0000256" key="2">
    <source>
        <dbReference type="SAM" id="MobiDB-lite"/>
    </source>
</evidence>
<organism evidence="5 6">
    <name type="scientific">Zophobas morio</name>
    <dbReference type="NCBI Taxonomy" id="2755281"/>
    <lineage>
        <taxon>Eukaryota</taxon>
        <taxon>Metazoa</taxon>
        <taxon>Ecdysozoa</taxon>
        <taxon>Arthropoda</taxon>
        <taxon>Hexapoda</taxon>
        <taxon>Insecta</taxon>
        <taxon>Pterygota</taxon>
        <taxon>Neoptera</taxon>
        <taxon>Endopterygota</taxon>
        <taxon>Coleoptera</taxon>
        <taxon>Polyphaga</taxon>
        <taxon>Cucujiformia</taxon>
        <taxon>Tenebrionidae</taxon>
        <taxon>Zophobas</taxon>
    </lineage>
</organism>
<gene>
    <name evidence="5" type="ORF">Zmor_002827</name>
</gene>
<accession>A0AA38HN23</accession>
<dbReference type="FunFam" id="2.40.128.20:FF:000026">
    <property type="entry name" value="Apolipoprotein D-like Protein"/>
    <property type="match status" value="1"/>
</dbReference>
<keyword evidence="6" id="KW-1185">Reference proteome</keyword>
<dbReference type="Pfam" id="PF00061">
    <property type="entry name" value="Lipocalin"/>
    <property type="match status" value="1"/>
</dbReference>
<evidence type="ECO:0000313" key="5">
    <source>
        <dbReference type="EMBL" id="KAJ3639467.1"/>
    </source>
</evidence>
<evidence type="ECO:0000313" key="6">
    <source>
        <dbReference type="Proteomes" id="UP001168821"/>
    </source>
</evidence>
<feature type="compositionally biased region" description="Basic and acidic residues" evidence="2">
    <location>
        <begin position="213"/>
        <end position="236"/>
    </location>
</feature>
<feature type="chain" id="PRO_5041208698" description="Lipocalin/cytosolic fatty-acid binding domain-containing protein" evidence="3">
    <location>
        <begin position="17"/>
        <end position="244"/>
    </location>
</feature>
<dbReference type="InterPro" id="IPR003057">
    <property type="entry name" value="Invtbrt_color"/>
</dbReference>
<dbReference type="InterPro" id="IPR000566">
    <property type="entry name" value="Lipocln_cytosolic_FA-bd_dom"/>
</dbReference>
<feature type="region of interest" description="Disordered" evidence="2">
    <location>
        <begin position="202"/>
        <end position="244"/>
    </location>
</feature>
<sequence>MKSVFVVLLICGLAKSQIPNLGFCPEYLPMPEFEIEKFLGKWYEAERYFQFSEVAARCVVTDYAKAASGRIYVSNEVTNRLTGVKRVIDGNLELAGKAGEGKLNVKYSTTPLSSETSLTVLDTDYETYAVMWSCNGFGPIHTQSAWVMTRDRLPSGVVMQRAYGVLDKFKINRTFFVKTDQEGCAIAASDINAANGITATSTVAEASGNEQKSNSDKDDDKETKKSPAEEDKKEEEPTTSSQKA</sequence>
<evidence type="ECO:0000259" key="4">
    <source>
        <dbReference type="Pfam" id="PF00061"/>
    </source>
</evidence>
<keyword evidence="3" id="KW-0732">Signal</keyword>
<keyword evidence="1" id="KW-1015">Disulfide bond</keyword>
<protein>
    <recommendedName>
        <fullName evidence="4">Lipocalin/cytosolic fatty-acid binding domain-containing protein</fullName>
    </recommendedName>
</protein>
<dbReference type="PANTHER" id="PTHR10612:SF34">
    <property type="entry name" value="APOLIPOPROTEIN D"/>
    <property type="match status" value="1"/>
</dbReference>
<dbReference type="GO" id="GO:0000302">
    <property type="term" value="P:response to reactive oxygen species"/>
    <property type="evidence" value="ECO:0007669"/>
    <property type="project" value="TreeGrafter"/>
</dbReference>
<dbReference type="Gene3D" id="2.40.128.20">
    <property type="match status" value="1"/>
</dbReference>
<proteinExistence type="predicted"/>
<feature type="domain" description="Lipocalin/cytosolic fatty-acid binding" evidence="4">
    <location>
        <begin position="40"/>
        <end position="181"/>
    </location>
</feature>
<evidence type="ECO:0000256" key="1">
    <source>
        <dbReference type="ARBA" id="ARBA00023157"/>
    </source>
</evidence>